<feature type="compositionally biased region" description="Pro residues" evidence="5">
    <location>
        <begin position="1"/>
        <end position="11"/>
    </location>
</feature>
<dbReference type="AlphaFoldDB" id="A0A0R2QD50"/>
<feature type="transmembrane region" description="Helical" evidence="6">
    <location>
        <begin position="66"/>
        <end position="92"/>
    </location>
</feature>
<gene>
    <name evidence="7" type="ORF">ABR75_04050</name>
</gene>
<dbReference type="InterPro" id="IPR005372">
    <property type="entry name" value="UPF0182"/>
</dbReference>
<evidence type="ECO:0000256" key="4">
    <source>
        <dbReference type="ARBA" id="ARBA00023136"/>
    </source>
</evidence>
<feature type="transmembrane region" description="Helical" evidence="6">
    <location>
        <begin position="30"/>
        <end position="54"/>
    </location>
</feature>
<keyword evidence="3 6" id="KW-1133">Transmembrane helix</keyword>
<evidence type="ECO:0000313" key="8">
    <source>
        <dbReference type="Proteomes" id="UP000051017"/>
    </source>
</evidence>
<evidence type="ECO:0000256" key="6">
    <source>
        <dbReference type="SAM" id="Phobius"/>
    </source>
</evidence>
<feature type="transmembrane region" description="Helical" evidence="6">
    <location>
        <begin position="126"/>
        <end position="145"/>
    </location>
</feature>
<evidence type="ECO:0000256" key="2">
    <source>
        <dbReference type="ARBA" id="ARBA00022692"/>
    </source>
</evidence>
<organism evidence="7 8">
    <name type="scientific">Acidimicrobiia bacterium BACL6 MAG-120924-bin43</name>
    <dbReference type="NCBI Taxonomy" id="1655583"/>
    <lineage>
        <taxon>Bacteria</taxon>
        <taxon>Bacillati</taxon>
        <taxon>Actinomycetota</taxon>
        <taxon>Acidimicrobiia</taxon>
        <taxon>acIV cluster</taxon>
    </lineage>
</organism>
<dbReference type="Proteomes" id="UP000051017">
    <property type="component" value="Unassembled WGS sequence"/>
</dbReference>
<dbReference type="GO" id="GO:0016020">
    <property type="term" value="C:membrane"/>
    <property type="evidence" value="ECO:0007669"/>
    <property type="project" value="InterPro"/>
</dbReference>
<feature type="transmembrane region" description="Helical" evidence="6">
    <location>
        <begin position="226"/>
        <end position="244"/>
    </location>
</feature>
<feature type="transmembrane region" description="Helical" evidence="6">
    <location>
        <begin position="180"/>
        <end position="205"/>
    </location>
</feature>
<evidence type="ECO:0000256" key="3">
    <source>
        <dbReference type="ARBA" id="ARBA00022989"/>
    </source>
</evidence>
<proteinExistence type="predicted"/>
<dbReference type="PANTHER" id="PTHR39344:SF1">
    <property type="entry name" value="UPF0182 PROTEIN SLL1060"/>
    <property type="match status" value="1"/>
</dbReference>
<keyword evidence="2 6" id="KW-0812">Transmembrane</keyword>
<sequence>MQNPSDLPPQQPRRSGSGGFRIAKPGRSRVIASVLIGALVALFISGKSIASFYVDVLWFNALGKSNVYWSILGTKVMLGAIFVVAFAIILIVNMWLADRMAPDFIPPSQEERALAAYQQLIGKRQWLLRIVVGVILGLMVGLPAMSQWQDWMLFVNQQTFGIKDSLFKQDVSFYVFRLPFLGFVANWLFGAFILITLVTAAMHYLNGGIRLQNLGNKVTPAAKAHLSVMLAALALARAAGYWLSRFDLLGSTRGVVQGATYTDVNAQLPATNLMILVSIAVALLFLYNVRLKGWRIPVMATLMWMVVAVAAGTIYPALVQRFSVQPDVSTKELPYIATNMEATKHAMDLSDVIRVPLSFGSLSASDVIANDAPLKDVRQLDPTEMRDRFALDEGKTSFYTINDLDVDRYSVDGRIQQVVLGARELNSDGIPNRTWVSRHLIYTHGCGVVAAPASKVTTDGRPTYIDLGVTRPQLYVGEGLNDYTIVATKQVEQACPDLKPEVYQSTGGVELSSTLRRTAFAVHFGEFNLFGSDLITSESRLMWVRNIKDRVEKIAPFFRYDADPYPAVVDGKVVWILDAFTTTSRYPNAQTANVSQLTSGSGLNASFNYVRNSVKAVVDAYSGEVTLYLVDPNDPIATTWGKAFPNLLTPVSKAPVDLVSHFRYPEDLFRVQTNLYGRYQFDDPTLFFNRDAAWSVAQAPPTAVDATTGVIGASGTILSADQIDVQDANVARFEPYYTMFHTPGASEANGTFSLLRPFVPFSSDDTRKELRAFMVVSSDPKSYGEITVFEVGNPFPEGPATVAAEFGSDPAVSQQVTLLDQRGSRVVFGDLQIVPVGKGLLYLRPLYVRPDDANARQVFVRKFLAFYNNKVVIADDLTGAVGKLFPGYTGSIGDRVSDGSEPAPTDTSNTATTVPSNTATTVPSGTADSGSMTAAQQLAQAEILFYEADAALAATPPDFSTYQSKLAQARELVRLALEQVGG</sequence>
<dbReference type="EMBL" id="LIBJ01000103">
    <property type="protein sequence ID" value="KRO48271.1"/>
    <property type="molecule type" value="Genomic_DNA"/>
</dbReference>
<feature type="region of interest" description="Disordered" evidence="5">
    <location>
        <begin position="893"/>
        <end position="931"/>
    </location>
</feature>
<evidence type="ECO:0000256" key="5">
    <source>
        <dbReference type="SAM" id="MobiDB-lite"/>
    </source>
</evidence>
<feature type="region of interest" description="Disordered" evidence="5">
    <location>
        <begin position="1"/>
        <end position="21"/>
    </location>
</feature>
<accession>A0A0R2QD50</accession>
<feature type="compositionally biased region" description="Low complexity" evidence="5">
    <location>
        <begin position="907"/>
        <end position="923"/>
    </location>
</feature>
<evidence type="ECO:0000313" key="7">
    <source>
        <dbReference type="EMBL" id="KRO48271.1"/>
    </source>
</evidence>
<dbReference type="GO" id="GO:0005576">
    <property type="term" value="C:extracellular region"/>
    <property type="evidence" value="ECO:0007669"/>
    <property type="project" value="TreeGrafter"/>
</dbReference>
<feature type="transmembrane region" description="Helical" evidence="6">
    <location>
        <begin position="264"/>
        <end position="286"/>
    </location>
</feature>
<keyword evidence="1" id="KW-1003">Cell membrane</keyword>
<protein>
    <submittedName>
        <fullName evidence="7">Uncharacterized protein</fullName>
    </submittedName>
</protein>
<dbReference type="Pfam" id="PF03699">
    <property type="entry name" value="UPF0182"/>
    <property type="match status" value="1"/>
</dbReference>
<comment type="caution">
    <text evidence="7">The sequence shown here is derived from an EMBL/GenBank/DDBJ whole genome shotgun (WGS) entry which is preliminary data.</text>
</comment>
<keyword evidence="4 6" id="KW-0472">Membrane</keyword>
<name>A0A0R2QD50_9ACTN</name>
<dbReference type="PANTHER" id="PTHR39344">
    <property type="entry name" value="UPF0182 PROTEIN SLL1060"/>
    <property type="match status" value="1"/>
</dbReference>
<reference evidence="7 8" key="1">
    <citation type="submission" date="2015-10" db="EMBL/GenBank/DDBJ databases">
        <title>Metagenome-Assembled Genomes uncover a global brackish microbiome.</title>
        <authorList>
            <person name="Hugerth L.W."/>
            <person name="Larsson J."/>
            <person name="Alneberg J."/>
            <person name="Lindh M.V."/>
            <person name="Legrand C."/>
            <person name="Pinhassi J."/>
            <person name="Andersson A.F."/>
        </authorList>
    </citation>
    <scope>NUCLEOTIDE SEQUENCE [LARGE SCALE GENOMIC DNA]</scope>
    <source>
        <strain evidence="7">BACL6 MAG-120924-bin43</strain>
    </source>
</reference>
<evidence type="ECO:0000256" key="1">
    <source>
        <dbReference type="ARBA" id="ARBA00022475"/>
    </source>
</evidence>
<feature type="transmembrane region" description="Helical" evidence="6">
    <location>
        <begin position="298"/>
        <end position="318"/>
    </location>
</feature>